<evidence type="ECO:0000259" key="11">
    <source>
        <dbReference type="SMART" id="SM00478"/>
    </source>
</evidence>
<keyword evidence="13" id="KW-1185">Reference proteome</keyword>
<dbReference type="Pfam" id="PF00633">
    <property type="entry name" value="HHH"/>
    <property type="match status" value="1"/>
</dbReference>
<accession>A0ABX8WLF6</accession>
<comment type="similarity">
    <text evidence="1 10">Belongs to the Nth/MutY family.</text>
</comment>
<reference evidence="12 13" key="1">
    <citation type="submission" date="2021-08" db="EMBL/GenBank/DDBJ databases">
        <title>Lysobacter sp. strain CJ11 Genome sequencing and assembly.</title>
        <authorList>
            <person name="Kim I."/>
        </authorList>
    </citation>
    <scope>NUCLEOTIDE SEQUENCE [LARGE SCALE GENOMIC DNA]</scope>
    <source>
        <strain evidence="12 13">CJ11</strain>
    </source>
</reference>
<feature type="binding site" evidence="10">
    <location>
        <position position="197"/>
    </location>
    <ligand>
        <name>[4Fe-4S] cluster</name>
        <dbReference type="ChEBI" id="CHEBI:49883"/>
    </ligand>
</feature>
<dbReference type="PANTHER" id="PTHR10359:SF18">
    <property type="entry name" value="ENDONUCLEASE III"/>
    <property type="match status" value="1"/>
</dbReference>
<comment type="function">
    <text evidence="10">DNA repair enzyme that has both DNA N-glycosylase activity and AP-lyase activity. The DNA N-glycosylase activity releases various damaged pyrimidines from DNA by cleaving the N-glycosidic bond, leaving an AP (apurinic/apyrimidinic) site. The AP-lyase activity cleaves the phosphodiester bond 3' to the AP site by a beta-elimination, leaving a 3'-terminal unsaturated sugar and a product with a terminal 5'-phosphate.</text>
</comment>
<evidence type="ECO:0000256" key="4">
    <source>
        <dbReference type="ARBA" id="ARBA00022763"/>
    </source>
</evidence>
<dbReference type="PROSITE" id="PS01155">
    <property type="entry name" value="ENDONUCLEASE_III_2"/>
    <property type="match status" value="1"/>
</dbReference>
<evidence type="ECO:0000256" key="6">
    <source>
        <dbReference type="ARBA" id="ARBA00023004"/>
    </source>
</evidence>
<keyword evidence="3 10" id="KW-0479">Metal-binding</keyword>
<comment type="catalytic activity">
    <reaction evidence="10">
        <text>2'-deoxyribonucleotide-(2'-deoxyribose 5'-phosphate)-2'-deoxyribonucleotide-DNA = a 3'-end 2'-deoxyribonucleotide-(2,3-dehydro-2,3-deoxyribose 5'-phosphate)-DNA + a 5'-end 5'-phospho-2'-deoxyribonucleoside-DNA + H(+)</text>
        <dbReference type="Rhea" id="RHEA:66592"/>
        <dbReference type="Rhea" id="RHEA-COMP:13180"/>
        <dbReference type="Rhea" id="RHEA-COMP:16897"/>
        <dbReference type="Rhea" id="RHEA-COMP:17067"/>
        <dbReference type="ChEBI" id="CHEBI:15378"/>
        <dbReference type="ChEBI" id="CHEBI:136412"/>
        <dbReference type="ChEBI" id="CHEBI:157695"/>
        <dbReference type="ChEBI" id="CHEBI:167181"/>
        <dbReference type="EC" id="4.2.99.18"/>
    </reaction>
</comment>
<dbReference type="EMBL" id="CP080544">
    <property type="protein sequence ID" value="QYR52456.1"/>
    <property type="molecule type" value="Genomic_DNA"/>
</dbReference>
<dbReference type="InterPro" id="IPR023170">
    <property type="entry name" value="HhH_base_excis_C"/>
</dbReference>
<keyword evidence="6 10" id="KW-0408">Iron</keyword>
<comment type="cofactor">
    <cofactor evidence="10">
        <name>[4Fe-4S] cluster</name>
        <dbReference type="ChEBI" id="CHEBI:49883"/>
    </cofactor>
    <text evidence="10">Binds 1 [4Fe-4S] cluster.</text>
</comment>
<dbReference type="SUPFAM" id="SSF48150">
    <property type="entry name" value="DNA-glycosylase"/>
    <property type="match status" value="1"/>
</dbReference>
<keyword evidence="12" id="KW-0540">Nuclease</keyword>
<dbReference type="Gene3D" id="1.10.1670.10">
    <property type="entry name" value="Helix-hairpin-Helix base-excision DNA repair enzymes (C-terminal)"/>
    <property type="match status" value="1"/>
</dbReference>
<keyword evidence="10" id="KW-0238">DNA-binding</keyword>
<proteinExistence type="inferred from homology"/>
<dbReference type="SMART" id="SM00478">
    <property type="entry name" value="ENDO3c"/>
    <property type="match status" value="1"/>
</dbReference>
<dbReference type="Gene3D" id="1.10.340.30">
    <property type="entry name" value="Hypothetical protein, domain 2"/>
    <property type="match status" value="1"/>
</dbReference>
<dbReference type="GO" id="GO:0004519">
    <property type="term" value="F:endonuclease activity"/>
    <property type="evidence" value="ECO:0007669"/>
    <property type="project" value="UniProtKB-KW"/>
</dbReference>
<feature type="binding site" evidence="10">
    <location>
        <position position="203"/>
    </location>
    <ligand>
        <name>[4Fe-4S] cluster</name>
        <dbReference type="ChEBI" id="CHEBI:49883"/>
    </ligand>
</feature>
<keyword evidence="9 10" id="KW-0326">Glycosidase</keyword>
<feature type="binding site" evidence="10">
    <location>
        <position position="194"/>
    </location>
    <ligand>
        <name>[4Fe-4S] cluster</name>
        <dbReference type="ChEBI" id="CHEBI:49883"/>
    </ligand>
</feature>
<gene>
    <name evidence="10 12" type="primary">nth</name>
    <name evidence="12" type="ORF">H8L67_07585</name>
</gene>
<keyword evidence="4 10" id="KW-0227">DNA damage</keyword>
<dbReference type="Proteomes" id="UP000824755">
    <property type="component" value="Chromosome"/>
</dbReference>
<dbReference type="InterPro" id="IPR004036">
    <property type="entry name" value="Endonuclease-III-like_CS2"/>
</dbReference>
<evidence type="ECO:0000313" key="12">
    <source>
        <dbReference type="EMBL" id="QYR52456.1"/>
    </source>
</evidence>
<protein>
    <recommendedName>
        <fullName evidence="10">Endonuclease III</fullName>
        <ecNumber evidence="10">4.2.99.18</ecNumber>
    </recommendedName>
    <alternativeName>
        <fullName evidence="10">DNA-(apurinic or apyrimidinic site) lyase</fullName>
    </alternativeName>
</protein>
<feature type="domain" description="HhH-GPD" evidence="11">
    <location>
        <begin position="38"/>
        <end position="185"/>
    </location>
</feature>
<dbReference type="InterPro" id="IPR000445">
    <property type="entry name" value="HhH_motif"/>
</dbReference>
<keyword evidence="8 10" id="KW-0234">DNA repair</keyword>
<feature type="binding site" evidence="10">
    <location>
        <position position="187"/>
    </location>
    <ligand>
        <name>[4Fe-4S] cluster</name>
        <dbReference type="ChEBI" id="CHEBI:49883"/>
    </ligand>
</feature>
<evidence type="ECO:0000256" key="1">
    <source>
        <dbReference type="ARBA" id="ARBA00008343"/>
    </source>
</evidence>
<keyword evidence="7 10" id="KW-0411">Iron-sulfur</keyword>
<dbReference type="InterPro" id="IPR003265">
    <property type="entry name" value="HhH-GPD_domain"/>
</dbReference>
<evidence type="ECO:0000256" key="9">
    <source>
        <dbReference type="ARBA" id="ARBA00023295"/>
    </source>
</evidence>
<dbReference type="PIRSF" id="PIRSF001435">
    <property type="entry name" value="Nth"/>
    <property type="match status" value="1"/>
</dbReference>
<dbReference type="PANTHER" id="PTHR10359">
    <property type="entry name" value="A/G-SPECIFIC ADENINE GLYCOSYLASE/ENDONUCLEASE III"/>
    <property type="match status" value="1"/>
</dbReference>
<organism evidence="12 13">
    <name type="scientific">Lysobacter soyae</name>
    <dbReference type="NCBI Taxonomy" id="2764185"/>
    <lineage>
        <taxon>Bacteria</taxon>
        <taxon>Pseudomonadati</taxon>
        <taxon>Pseudomonadota</taxon>
        <taxon>Gammaproteobacteria</taxon>
        <taxon>Lysobacterales</taxon>
        <taxon>Lysobacteraceae</taxon>
        <taxon>Lysobacter</taxon>
    </lineage>
</organism>
<keyword evidence="12" id="KW-0255">Endonuclease</keyword>
<dbReference type="Pfam" id="PF00730">
    <property type="entry name" value="HhH-GPD"/>
    <property type="match status" value="1"/>
</dbReference>
<evidence type="ECO:0000313" key="13">
    <source>
        <dbReference type="Proteomes" id="UP000824755"/>
    </source>
</evidence>
<dbReference type="NCBIfam" id="TIGR01083">
    <property type="entry name" value="nth"/>
    <property type="match status" value="1"/>
</dbReference>
<evidence type="ECO:0000256" key="3">
    <source>
        <dbReference type="ARBA" id="ARBA00022723"/>
    </source>
</evidence>
<dbReference type="RefSeq" id="WP_220379241.1">
    <property type="nucleotide sequence ID" value="NZ_CP080544.1"/>
</dbReference>
<evidence type="ECO:0000256" key="2">
    <source>
        <dbReference type="ARBA" id="ARBA00022485"/>
    </source>
</evidence>
<evidence type="ECO:0000256" key="10">
    <source>
        <dbReference type="HAMAP-Rule" id="MF_00942"/>
    </source>
</evidence>
<name>A0ABX8WLF6_9GAMM</name>
<evidence type="ECO:0000256" key="5">
    <source>
        <dbReference type="ARBA" id="ARBA00022801"/>
    </source>
</evidence>
<keyword evidence="2 10" id="KW-0004">4Fe-4S</keyword>
<keyword evidence="10" id="KW-0456">Lyase</keyword>
<keyword evidence="5 10" id="KW-0378">Hydrolase</keyword>
<dbReference type="CDD" id="cd00056">
    <property type="entry name" value="ENDO3c"/>
    <property type="match status" value="1"/>
</dbReference>
<evidence type="ECO:0000256" key="8">
    <source>
        <dbReference type="ARBA" id="ARBA00023204"/>
    </source>
</evidence>
<dbReference type="InterPro" id="IPR005759">
    <property type="entry name" value="Nth"/>
</dbReference>
<sequence length="214" mass="23322">MTLAQIDEAFRRFAELSPEPKTELLYDSPFELLVAVVLSAQSTDVGVNKATRKLYPVANTPARVAALGVEGLKPYIATLGLYNAKAAHVIALSEALVSQHNSEVPRTRAALEALPGVGRKTANVVLNTLFGEAVMAVDTHIFRVANRTGMAPGKTVRQVEVGLMKRVPAWALQHAHHWLILHGRYICKARAPQCRACPIVDLCHYKAKNLSSPE</sequence>
<dbReference type="EC" id="4.2.99.18" evidence="10"/>
<dbReference type="HAMAP" id="MF_00942">
    <property type="entry name" value="Nth"/>
    <property type="match status" value="1"/>
</dbReference>
<evidence type="ECO:0000256" key="7">
    <source>
        <dbReference type="ARBA" id="ARBA00023014"/>
    </source>
</evidence>
<dbReference type="InterPro" id="IPR011257">
    <property type="entry name" value="DNA_glycosylase"/>
</dbReference>